<evidence type="ECO:0000313" key="1">
    <source>
        <dbReference type="EMBL" id="KAI9509778.1"/>
    </source>
</evidence>
<reference evidence="1" key="1">
    <citation type="submission" date="2021-03" db="EMBL/GenBank/DDBJ databases">
        <title>Evolutionary priming and transition to the ectomycorrhizal habit in an iconic lineage of mushroom-forming fungi: is preadaptation a requirement?</title>
        <authorList>
            <consortium name="DOE Joint Genome Institute"/>
            <person name="Looney B.P."/>
            <person name="Miyauchi S."/>
            <person name="Morin E."/>
            <person name="Drula E."/>
            <person name="Courty P.E."/>
            <person name="Chicoki N."/>
            <person name="Fauchery L."/>
            <person name="Kohler A."/>
            <person name="Kuo A."/>
            <person name="LaButti K."/>
            <person name="Pangilinan J."/>
            <person name="Lipzen A."/>
            <person name="Riley R."/>
            <person name="Andreopoulos W."/>
            <person name="He G."/>
            <person name="Johnson J."/>
            <person name="Barry K.W."/>
            <person name="Grigoriev I.V."/>
            <person name="Nagy L."/>
            <person name="Hibbett D."/>
            <person name="Henrissat B."/>
            <person name="Matheny P.B."/>
            <person name="Labbe J."/>
            <person name="Martin A.F."/>
        </authorList>
    </citation>
    <scope>NUCLEOTIDE SEQUENCE</scope>
    <source>
        <strain evidence="1">BPL698</strain>
    </source>
</reference>
<comment type="caution">
    <text evidence="1">The sequence shown here is derived from an EMBL/GenBank/DDBJ whole genome shotgun (WGS) entry which is preliminary data.</text>
</comment>
<proteinExistence type="predicted"/>
<dbReference type="EMBL" id="JAGFNK010000056">
    <property type="protein sequence ID" value="KAI9509778.1"/>
    <property type="molecule type" value="Genomic_DNA"/>
</dbReference>
<name>A0ACC0UDJ3_9AGAM</name>
<keyword evidence="2" id="KW-1185">Reference proteome</keyword>
<gene>
    <name evidence="1" type="ORF">F5148DRAFT_1185110</name>
</gene>
<accession>A0ACC0UDJ3</accession>
<sequence length="434" mass="49111">MSFTVQAINVALAVLAIWLLKKVTEKKPLGRPIPGPKGWPIIGNLFDVPTENEYKVFTRWKHKYGDLIQLTVFGRSTIVINSRQLALDMFSKKSALYSSRPHLTMACDLVGWKDALVLLKYNDRFKSFRRMFHTVVGTRVNVDRFRETLEEEAALLVRRLLDDRGFDGPVRKAVGAIILRISHGYRPKPDNDPMVRIADQATDHLNLILSPGRFLVDVFPFLRFIPEWLPGGGVHKVAREMKHTLIDLTNQSYQFAEDQIAKGTAVPSFVSTMLDGRKVSPEEEHEIKWAASSLYTGGADTPVLATASFLLAMTMHPDIQKKAQAELDAVVGNDRLPTLGDRDSLPYLNTMIKEAIRWGPTTPLGAPHCIEQDDVHEGYFIPKGSIVMANIWWFMHDPEVYKNPMKFDPERLIAKPGKPAELDPFEYAFGYGRR</sequence>
<dbReference type="Proteomes" id="UP001207468">
    <property type="component" value="Unassembled WGS sequence"/>
</dbReference>
<protein>
    <submittedName>
        <fullName evidence="1">Cytochrome P450</fullName>
    </submittedName>
</protein>
<evidence type="ECO:0000313" key="2">
    <source>
        <dbReference type="Proteomes" id="UP001207468"/>
    </source>
</evidence>
<organism evidence="1 2">
    <name type="scientific">Russula earlei</name>
    <dbReference type="NCBI Taxonomy" id="71964"/>
    <lineage>
        <taxon>Eukaryota</taxon>
        <taxon>Fungi</taxon>
        <taxon>Dikarya</taxon>
        <taxon>Basidiomycota</taxon>
        <taxon>Agaricomycotina</taxon>
        <taxon>Agaricomycetes</taxon>
        <taxon>Russulales</taxon>
        <taxon>Russulaceae</taxon>
        <taxon>Russula</taxon>
    </lineage>
</organism>